<comment type="caution">
    <text evidence="1">The sequence shown here is derived from an EMBL/GenBank/DDBJ whole genome shotgun (WGS) entry which is preliminary data.</text>
</comment>
<reference evidence="1 2" key="1">
    <citation type="submission" date="2018-01" db="EMBL/GenBank/DDBJ databases">
        <title>Harnessing the power of phylogenomics to disentangle the directionality and signatures of interkingdom host jumping in the parasitic fungal genus Tolypocladium.</title>
        <authorList>
            <person name="Quandt C.A."/>
            <person name="Patterson W."/>
            <person name="Spatafora J.W."/>
        </authorList>
    </citation>
    <scope>NUCLEOTIDE SEQUENCE [LARGE SCALE GENOMIC DNA]</scope>
    <source>
        <strain evidence="1 2">NRBC 100945</strain>
    </source>
</reference>
<keyword evidence="2" id="KW-1185">Reference proteome</keyword>
<accession>A0A2S4L894</accession>
<protein>
    <submittedName>
        <fullName evidence="1">Uncharacterized protein</fullName>
    </submittedName>
</protein>
<sequence length="398" mass="45609">MRALVDDYEIPPMPDMLARGPDETESWISAENLDCDHLSAFTLALSNVLSTEVAELTYAQIIDGLPTRESYAEFRSFYPAEDEHPAYKHHHLCDGALDIARQFRSTLSPLALRFNPHVLQAFQNEPVASRRFLLRLIELVAVALHQIAVHLFELDQSLHKGEYDEWWTSWRDRHRDGQDVNPFYAVAFPPVAFCHGFYRAFDQYPRGRADMVGYWAEAKILGGVALFDRGQSDLECNEFLLHGSLRGGPRTIYPLTTSQWQAFADFLTSDPSGPANLGSPLPLRATSENRPRYTSYFAMKYQHIFRDRFAFRLPARYEAPVSCKSSSIDYPEKEDWHWVVNHTLDRADGNPIDEAEMARRTEVLRACQPGSPFSYAPWPEEILIAEGRDPKVNHNNTW</sequence>
<evidence type="ECO:0000313" key="1">
    <source>
        <dbReference type="EMBL" id="POR38611.1"/>
    </source>
</evidence>
<evidence type="ECO:0000313" key="2">
    <source>
        <dbReference type="Proteomes" id="UP000237481"/>
    </source>
</evidence>
<dbReference type="STRING" id="94208.A0A2S4L894"/>
<proteinExistence type="predicted"/>
<organism evidence="1 2">
    <name type="scientific">Tolypocladium paradoxum</name>
    <dbReference type="NCBI Taxonomy" id="94208"/>
    <lineage>
        <taxon>Eukaryota</taxon>
        <taxon>Fungi</taxon>
        <taxon>Dikarya</taxon>
        <taxon>Ascomycota</taxon>
        <taxon>Pezizomycotina</taxon>
        <taxon>Sordariomycetes</taxon>
        <taxon>Hypocreomycetidae</taxon>
        <taxon>Hypocreales</taxon>
        <taxon>Ophiocordycipitaceae</taxon>
        <taxon>Tolypocladium</taxon>
    </lineage>
</organism>
<gene>
    <name evidence="1" type="ORF">TPAR_01182</name>
</gene>
<dbReference type="Proteomes" id="UP000237481">
    <property type="component" value="Unassembled WGS sequence"/>
</dbReference>
<dbReference type="OrthoDB" id="5346581at2759"/>
<dbReference type="AlphaFoldDB" id="A0A2S4L894"/>
<dbReference type="EMBL" id="PKSG01000124">
    <property type="protein sequence ID" value="POR38611.1"/>
    <property type="molecule type" value="Genomic_DNA"/>
</dbReference>
<name>A0A2S4L894_9HYPO</name>